<reference evidence="1 2" key="1">
    <citation type="journal article" date="2014" name="Int. J. Syst. Evol. Microbiol.">
        <title>Complete genome sequence of Corynebacterium casei LMG S-19264T (=DSM 44701T), isolated from a smear-ripened cheese.</title>
        <authorList>
            <consortium name="US DOE Joint Genome Institute (JGI-PGF)"/>
            <person name="Walter F."/>
            <person name="Albersmeier A."/>
            <person name="Kalinowski J."/>
            <person name="Ruckert C."/>
        </authorList>
    </citation>
    <scope>NUCLEOTIDE SEQUENCE [LARGE SCALE GENOMIC DNA]</scope>
    <source>
        <strain evidence="1 2">CGMCC 1.15896</strain>
    </source>
</reference>
<gene>
    <name evidence="1" type="ORF">GCM10011499_13790</name>
</gene>
<evidence type="ECO:0000313" key="1">
    <source>
        <dbReference type="EMBL" id="GGA45328.1"/>
    </source>
</evidence>
<name>A0A916VW44_9HYPH</name>
<keyword evidence="2" id="KW-1185">Reference proteome</keyword>
<organism evidence="1 2">
    <name type="scientific">Pelagibacterium lentulum</name>
    <dbReference type="NCBI Taxonomy" id="2029865"/>
    <lineage>
        <taxon>Bacteria</taxon>
        <taxon>Pseudomonadati</taxon>
        <taxon>Pseudomonadota</taxon>
        <taxon>Alphaproteobacteria</taxon>
        <taxon>Hyphomicrobiales</taxon>
        <taxon>Devosiaceae</taxon>
        <taxon>Pelagibacterium</taxon>
    </lineage>
</organism>
<sequence length="266" mass="29718">MFKLKPDVLVEGVSDKYTVRRIFGGDWPFGVGIFAIDDIEIDCVEVDGVDGCRGRVIAVCGGLYQQSGHVIGLVDRSFEEQTYVPPGDNIILTERADIELDILDSGQFVENLSIYFCKDISDIWIKFALSVARQIHVIRMIGHSDGKSIALPIVAKSISLVGGELFFDRPNFITKIAHKNGDYSYWMNIGNKVDKKMAEATELEPTYYVGFHVLEKVLAAVLGLKTNINKNKFVDDWLGSLLRMKPKENVLIEEPYTKLLLCIGPA</sequence>
<accession>A0A916VW44</accession>
<dbReference type="AlphaFoldDB" id="A0A916VW44"/>
<proteinExistence type="predicted"/>
<dbReference type="Proteomes" id="UP000596977">
    <property type="component" value="Unassembled WGS sequence"/>
</dbReference>
<evidence type="ECO:0000313" key="2">
    <source>
        <dbReference type="Proteomes" id="UP000596977"/>
    </source>
</evidence>
<protein>
    <submittedName>
        <fullName evidence="1">Uncharacterized protein</fullName>
    </submittedName>
</protein>
<dbReference type="EMBL" id="BMKB01000002">
    <property type="protein sequence ID" value="GGA45328.1"/>
    <property type="molecule type" value="Genomic_DNA"/>
</dbReference>
<comment type="caution">
    <text evidence="1">The sequence shown here is derived from an EMBL/GenBank/DDBJ whole genome shotgun (WGS) entry which is preliminary data.</text>
</comment>